<dbReference type="Gene3D" id="3.40.50.10420">
    <property type="entry name" value="NagB/RpiA/CoA transferase-like"/>
    <property type="match status" value="1"/>
</dbReference>
<dbReference type="Proteomes" id="UP000824044">
    <property type="component" value="Unassembled WGS sequence"/>
</dbReference>
<comment type="catalytic activity">
    <reaction evidence="5">
        <text>(6S)-5-formyl-5,6,7,8-tetrahydrofolate + ATP = (6R)-5,10-methenyltetrahydrofolate + ADP + phosphate</text>
        <dbReference type="Rhea" id="RHEA:10488"/>
        <dbReference type="ChEBI" id="CHEBI:30616"/>
        <dbReference type="ChEBI" id="CHEBI:43474"/>
        <dbReference type="ChEBI" id="CHEBI:57455"/>
        <dbReference type="ChEBI" id="CHEBI:57457"/>
        <dbReference type="ChEBI" id="CHEBI:456216"/>
        <dbReference type="EC" id="6.3.3.2"/>
    </reaction>
</comment>
<evidence type="ECO:0000256" key="2">
    <source>
        <dbReference type="ARBA" id="ARBA00022741"/>
    </source>
</evidence>
<dbReference type="GO" id="GO:0030272">
    <property type="term" value="F:5-formyltetrahydrofolate cyclo-ligase activity"/>
    <property type="evidence" value="ECO:0007669"/>
    <property type="project" value="UniProtKB-EC"/>
</dbReference>
<dbReference type="NCBIfam" id="TIGR02727">
    <property type="entry name" value="MTHFS_bact"/>
    <property type="match status" value="1"/>
</dbReference>
<keyword evidence="3 4" id="KW-0067">ATP-binding</keyword>
<dbReference type="InterPro" id="IPR037171">
    <property type="entry name" value="NagB/RpiA_transferase-like"/>
</dbReference>
<organism evidence="6 7">
    <name type="scientific">Candidatus Gallimonas intestinigallinarum</name>
    <dbReference type="NCBI Taxonomy" id="2838604"/>
    <lineage>
        <taxon>Bacteria</taxon>
        <taxon>Bacillati</taxon>
        <taxon>Bacillota</taxon>
        <taxon>Clostridia</taxon>
        <taxon>Candidatus Gallimonas</taxon>
    </lineage>
</organism>
<gene>
    <name evidence="6" type="ORF">H9812_01210</name>
</gene>
<dbReference type="AlphaFoldDB" id="A0A9D2DVY3"/>
<dbReference type="PIRSF" id="PIRSF006806">
    <property type="entry name" value="FTHF_cligase"/>
    <property type="match status" value="1"/>
</dbReference>
<comment type="similarity">
    <text evidence="1 5">Belongs to the 5-formyltetrahydrofolate cyclo-ligase family.</text>
</comment>
<feature type="binding site" evidence="4">
    <location>
        <position position="50"/>
    </location>
    <ligand>
        <name>substrate</name>
    </ligand>
</feature>
<keyword evidence="6" id="KW-0436">Ligase</keyword>
<comment type="cofactor">
    <cofactor evidence="5">
        <name>Mg(2+)</name>
        <dbReference type="ChEBI" id="CHEBI:18420"/>
    </cofactor>
</comment>
<dbReference type="PANTHER" id="PTHR23407">
    <property type="entry name" value="ATPASE INHIBITOR/5-FORMYLTETRAHYDROFOLATE CYCLO-LIGASE"/>
    <property type="match status" value="1"/>
</dbReference>
<name>A0A9D2DVY3_9FIRM</name>
<dbReference type="EC" id="6.3.3.2" evidence="5"/>
<dbReference type="GO" id="GO:0035999">
    <property type="term" value="P:tetrahydrofolate interconversion"/>
    <property type="evidence" value="ECO:0007669"/>
    <property type="project" value="TreeGrafter"/>
</dbReference>
<accession>A0A9D2DVY3</accession>
<evidence type="ECO:0000256" key="3">
    <source>
        <dbReference type="ARBA" id="ARBA00022840"/>
    </source>
</evidence>
<feature type="binding site" evidence="4">
    <location>
        <position position="45"/>
    </location>
    <ligand>
        <name>substrate</name>
    </ligand>
</feature>
<dbReference type="GO" id="GO:0005524">
    <property type="term" value="F:ATP binding"/>
    <property type="evidence" value="ECO:0007669"/>
    <property type="project" value="UniProtKB-KW"/>
</dbReference>
<protein>
    <recommendedName>
        <fullName evidence="5">5-formyltetrahydrofolate cyclo-ligase</fullName>
        <ecNumber evidence="5">6.3.3.2</ecNumber>
    </recommendedName>
</protein>
<dbReference type="SUPFAM" id="SSF100950">
    <property type="entry name" value="NagB/RpiA/CoA transferase-like"/>
    <property type="match status" value="1"/>
</dbReference>
<dbReference type="InterPro" id="IPR024185">
    <property type="entry name" value="FTHF_cligase-like_sf"/>
</dbReference>
<evidence type="ECO:0000313" key="7">
    <source>
        <dbReference type="Proteomes" id="UP000824044"/>
    </source>
</evidence>
<dbReference type="GO" id="GO:0046872">
    <property type="term" value="F:metal ion binding"/>
    <property type="evidence" value="ECO:0007669"/>
    <property type="project" value="UniProtKB-KW"/>
</dbReference>
<evidence type="ECO:0000313" key="6">
    <source>
        <dbReference type="EMBL" id="HIZ24085.1"/>
    </source>
</evidence>
<comment type="caution">
    <text evidence="6">The sequence shown here is derived from an EMBL/GenBank/DDBJ whole genome shotgun (WGS) entry which is preliminary data.</text>
</comment>
<reference evidence="6" key="2">
    <citation type="submission" date="2021-04" db="EMBL/GenBank/DDBJ databases">
        <authorList>
            <person name="Gilroy R."/>
        </authorList>
    </citation>
    <scope>NUCLEOTIDE SEQUENCE</scope>
    <source>
        <strain evidence="6">CHK33-5263</strain>
    </source>
</reference>
<keyword evidence="5" id="KW-0479">Metal-binding</keyword>
<dbReference type="Pfam" id="PF01812">
    <property type="entry name" value="5-FTHF_cyc-lig"/>
    <property type="match status" value="1"/>
</dbReference>
<evidence type="ECO:0000256" key="1">
    <source>
        <dbReference type="ARBA" id="ARBA00010638"/>
    </source>
</evidence>
<sequence>MNDKRRLRETYAARREAAHCISHDEAIARTVLERYRAAQRFFVYISVRSEVATDRLIAALLEAGKEVCVPRIEAGRMLAVPYAKLVRGAFGIPAPEGGEDMPCDVALTPLLAFDDEGYRLGYGGGFYDAYFARRPETLRVGLAYCAQRADRLPHEEWDVPLHAVVTEEGIFRPGT</sequence>
<dbReference type="GO" id="GO:0009396">
    <property type="term" value="P:folic acid-containing compound biosynthetic process"/>
    <property type="evidence" value="ECO:0007669"/>
    <property type="project" value="TreeGrafter"/>
</dbReference>
<dbReference type="InterPro" id="IPR002698">
    <property type="entry name" value="FTHF_cligase"/>
</dbReference>
<feature type="binding site" evidence="4">
    <location>
        <begin position="119"/>
        <end position="127"/>
    </location>
    <ligand>
        <name>ATP</name>
        <dbReference type="ChEBI" id="CHEBI:30616"/>
    </ligand>
</feature>
<reference evidence="6" key="1">
    <citation type="journal article" date="2021" name="PeerJ">
        <title>Extensive microbial diversity within the chicken gut microbiome revealed by metagenomics and culture.</title>
        <authorList>
            <person name="Gilroy R."/>
            <person name="Ravi A."/>
            <person name="Getino M."/>
            <person name="Pursley I."/>
            <person name="Horton D.L."/>
            <person name="Alikhan N.F."/>
            <person name="Baker D."/>
            <person name="Gharbi K."/>
            <person name="Hall N."/>
            <person name="Watson M."/>
            <person name="Adriaenssens E.M."/>
            <person name="Foster-Nyarko E."/>
            <person name="Jarju S."/>
            <person name="Secka A."/>
            <person name="Antonio M."/>
            <person name="Oren A."/>
            <person name="Chaudhuri R.R."/>
            <person name="La Ragione R."/>
            <person name="Hildebrand F."/>
            <person name="Pallen M.J."/>
        </authorList>
    </citation>
    <scope>NUCLEOTIDE SEQUENCE</scope>
    <source>
        <strain evidence="6">CHK33-5263</strain>
    </source>
</reference>
<evidence type="ECO:0000256" key="5">
    <source>
        <dbReference type="RuleBase" id="RU361279"/>
    </source>
</evidence>
<keyword evidence="5" id="KW-0460">Magnesium</keyword>
<dbReference type="PANTHER" id="PTHR23407:SF1">
    <property type="entry name" value="5-FORMYLTETRAHYDROFOLATE CYCLO-LIGASE"/>
    <property type="match status" value="1"/>
</dbReference>
<dbReference type="EMBL" id="DXBS01000028">
    <property type="protein sequence ID" value="HIZ24085.1"/>
    <property type="molecule type" value="Genomic_DNA"/>
</dbReference>
<proteinExistence type="inferred from homology"/>
<keyword evidence="2 4" id="KW-0547">Nucleotide-binding</keyword>
<evidence type="ECO:0000256" key="4">
    <source>
        <dbReference type="PIRSR" id="PIRSR006806-1"/>
    </source>
</evidence>
<feature type="binding site" evidence="4">
    <location>
        <begin position="4"/>
        <end position="8"/>
    </location>
    <ligand>
        <name>ATP</name>
        <dbReference type="ChEBI" id="CHEBI:30616"/>
    </ligand>
</feature>